<gene>
    <name evidence="1" type="ORF">E5358_04685</name>
</gene>
<reference evidence="1" key="1">
    <citation type="submission" date="2019-04" db="EMBL/GenBank/DDBJ databases">
        <title>Microbes associate with the intestines of laboratory mice.</title>
        <authorList>
            <person name="Navarre W."/>
            <person name="Wong E."/>
            <person name="Huang K."/>
            <person name="Tropini C."/>
            <person name="Ng K."/>
            <person name="Yu B."/>
        </authorList>
    </citation>
    <scope>NUCLEOTIDE SEQUENCE</scope>
    <source>
        <strain evidence="1">NM73_A23</strain>
    </source>
</reference>
<name>A0AC61QRX3_9BACT</name>
<dbReference type="EMBL" id="SRZC01000006">
    <property type="protein sequence ID" value="TGX82961.1"/>
    <property type="molecule type" value="Genomic_DNA"/>
</dbReference>
<accession>A0AC61QRX3</accession>
<evidence type="ECO:0000313" key="1">
    <source>
        <dbReference type="EMBL" id="TGX82961.1"/>
    </source>
</evidence>
<dbReference type="Proteomes" id="UP000308886">
    <property type="component" value="Unassembled WGS sequence"/>
</dbReference>
<protein>
    <submittedName>
        <fullName evidence="1">Uncharacterized protein</fullName>
    </submittedName>
</protein>
<sequence>MSKVFSTKRTLSADRMFLNVYLRFQDFIFSPKIGYIEEKMKKRPKKMPLSEWKVLLFASKDAPLALLLDSIPAMRSRVTITHDFKKAIAEINGGNYTHVMSDVTQQDPVARRIMTWVHINHSEIETCFLGVNGHPSGEIDIWELSNGKIFTHSITGVDPLTEPLSVLYSEETPLKWLSHAKCECLQVRERLNPRKNNVVLIMGAGGTGKAVLAQIAHFSSPRCEGLFVFANCSSDSNIPNDTVWTVECENRFRKSVRHMFDQADKGTLYIHDIDKLDRVAQKIMYEEINKVVDAPVADKNPRLIICATNKYLEHEVGNGDFSAELYALISDFIINVPSLSQFKEELPMLADNLLRAYCLTAKISERKFTKDALETIRAHVWDENLRGLYQALKQSYMMADSMYIKPSHMNLTPHLDRNDSLIDQSHSIKTALLNNKGVVIRAAKELGISRSHLYNLMTLLEITHGFGLPPLKKKQRLEMKKNKNSGENK</sequence>
<comment type="caution">
    <text evidence="1">The sequence shown here is derived from an EMBL/GenBank/DDBJ whole genome shotgun (WGS) entry which is preliminary data.</text>
</comment>
<keyword evidence="2" id="KW-1185">Reference proteome</keyword>
<evidence type="ECO:0000313" key="2">
    <source>
        <dbReference type="Proteomes" id="UP000308886"/>
    </source>
</evidence>
<proteinExistence type="predicted"/>
<organism evidence="1 2">
    <name type="scientific">Palleniella muris</name>
    <dbReference type="NCBI Taxonomy" id="3038145"/>
    <lineage>
        <taxon>Bacteria</taxon>
        <taxon>Pseudomonadati</taxon>
        <taxon>Bacteroidota</taxon>
        <taxon>Bacteroidia</taxon>
        <taxon>Bacteroidales</taxon>
        <taxon>Prevotellaceae</taxon>
        <taxon>Palleniella</taxon>
    </lineage>
</organism>